<proteinExistence type="predicted"/>
<comment type="caution">
    <text evidence="2">The sequence shown here is derived from an EMBL/GenBank/DDBJ whole genome shotgun (WGS) entry which is preliminary data.</text>
</comment>
<feature type="region of interest" description="Disordered" evidence="1">
    <location>
        <begin position="228"/>
        <end position="317"/>
    </location>
</feature>
<feature type="region of interest" description="Disordered" evidence="1">
    <location>
        <begin position="385"/>
        <end position="404"/>
    </location>
</feature>
<feature type="compositionally biased region" description="Basic and acidic residues" evidence="1">
    <location>
        <begin position="128"/>
        <end position="142"/>
    </location>
</feature>
<gene>
    <name evidence="2" type="ORF">LTR09_002902</name>
</gene>
<feature type="region of interest" description="Disordered" evidence="1">
    <location>
        <begin position="472"/>
        <end position="536"/>
    </location>
</feature>
<evidence type="ECO:0000313" key="3">
    <source>
        <dbReference type="Proteomes" id="UP001271007"/>
    </source>
</evidence>
<feature type="region of interest" description="Disordered" evidence="1">
    <location>
        <begin position="677"/>
        <end position="709"/>
    </location>
</feature>
<sequence>MSSYWGYGYTDMRNNRWAHLLCSPDTFDTMESEASPARSLDMAVLATPANSNAALEIRNVLREAVPPAAADPNRDETTGRVIEEVNEDDKVEEYPYSSDEESEEEDNVHDTDHYKYPNGVPVGDSDDEKERADPERTDPDMQVERRPWHRFDRDSRGTWEKTYLHLTNFPLKGSWDNTENYQKEKDREMLKYLEDFPLEQWVLPPPEPQQAFANLQERKKWRKLGIRIFGGQPPMPKFAPFQRTGAAPMPPPQTGPPQQMGPTQYPAGQGGHMYQRGYQQPPQQPQPQYAMQPQMYSPSPYAQQPGYPPPQQQQLMGPPQSNYAMRPPMQGSMQPPHQSYAQTQRHNVYHSQMQAMPAQLIHGMANGRPGSAGYVQAQFIRSSITDHPSSKGKEPGYSLPPTQSRIRIPPYEVRKKPPHLVVAAPKIGRRQNRQPAQCQEFPWNRQFDFPAARQNPAWDMSGYDRNIMDRMHHTREKNKNYLEGEKKRKKEEEKNELASSPPQNARHSSSAGSGSEDCERPKTGRPQGSKSASGRTEMYEFATDLDQVRAAALIKASNPTPDDVFDAYDNKRIPLDATADILIQWNPHKPGPSQELENATFRIKDHLMTSEQFDRTPILTRGAAECLIDFCPSMVWREILLRIVAESGLTNKDIYTRMTHNGNHFDNSTITKRIGSALGIKQQQSGTRAPKRKSEGEGESSTKVKGYAEGEDEYYNNNTKDHQDYMAYFGLNISHRATLAIDRGEKRKAQQLSSDDVEEQQQGGSRRKRAKTSEEVTSPETVGSSVGTPVAEAEEKAEEAGEEDDGSKMDVEEDAVSEQSDTALDEIED</sequence>
<feature type="compositionally biased region" description="Acidic residues" evidence="1">
    <location>
        <begin position="98"/>
        <end position="107"/>
    </location>
</feature>
<feature type="compositionally biased region" description="Basic and acidic residues" evidence="1">
    <location>
        <begin position="472"/>
        <end position="496"/>
    </location>
</feature>
<dbReference type="Proteomes" id="UP001271007">
    <property type="component" value="Unassembled WGS sequence"/>
</dbReference>
<feature type="region of interest" description="Disordered" evidence="1">
    <location>
        <begin position="66"/>
        <end position="142"/>
    </location>
</feature>
<feature type="compositionally biased region" description="Polar residues" evidence="1">
    <location>
        <begin position="775"/>
        <end position="787"/>
    </location>
</feature>
<feature type="compositionally biased region" description="Basic and acidic residues" evidence="1">
    <location>
        <begin position="692"/>
        <end position="708"/>
    </location>
</feature>
<dbReference type="AlphaFoldDB" id="A0AAJ0GFA7"/>
<keyword evidence="3" id="KW-1185">Reference proteome</keyword>
<feature type="compositionally biased region" description="Acidic residues" evidence="1">
    <location>
        <begin position="795"/>
        <end position="816"/>
    </location>
</feature>
<feature type="region of interest" description="Disordered" evidence="1">
    <location>
        <begin position="745"/>
        <end position="829"/>
    </location>
</feature>
<dbReference type="EMBL" id="JAWDJX010000006">
    <property type="protein sequence ID" value="KAK3056395.1"/>
    <property type="molecule type" value="Genomic_DNA"/>
</dbReference>
<accession>A0AAJ0GFA7</accession>
<organism evidence="2 3">
    <name type="scientific">Extremus antarcticus</name>
    <dbReference type="NCBI Taxonomy" id="702011"/>
    <lineage>
        <taxon>Eukaryota</taxon>
        <taxon>Fungi</taxon>
        <taxon>Dikarya</taxon>
        <taxon>Ascomycota</taxon>
        <taxon>Pezizomycotina</taxon>
        <taxon>Dothideomycetes</taxon>
        <taxon>Dothideomycetidae</taxon>
        <taxon>Mycosphaerellales</taxon>
        <taxon>Extremaceae</taxon>
        <taxon>Extremus</taxon>
    </lineage>
</organism>
<protein>
    <submittedName>
        <fullName evidence="2">Uncharacterized protein</fullName>
    </submittedName>
</protein>
<evidence type="ECO:0000313" key="2">
    <source>
        <dbReference type="EMBL" id="KAK3056395.1"/>
    </source>
</evidence>
<feature type="compositionally biased region" description="Polar residues" evidence="1">
    <location>
        <begin position="497"/>
        <end position="513"/>
    </location>
</feature>
<evidence type="ECO:0000256" key="1">
    <source>
        <dbReference type="SAM" id="MobiDB-lite"/>
    </source>
</evidence>
<feature type="compositionally biased region" description="Low complexity" evidence="1">
    <location>
        <begin position="273"/>
        <end position="305"/>
    </location>
</feature>
<feature type="compositionally biased region" description="Basic and acidic residues" evidence="1">
    <location>
        <begin position="72"/>
        <end position="83"/>
    </location>
</feature>
<reference evidence="2" key="1">
    <citation type="submission" date="2023-04" db="EMBL/GenBank/DDBJ databases">
        <title>Black Yeasts Isolated from many extreme environments.</title>
        <authorList>
            <person name="Coleine C."/>
            <person name="Stajich J.E."/>
            <person name="Selbmann L."/>
        </authorList>
    </citation>
    <scope>NUCLEOTIDE SEQUENCE</scope>
    <source>
        <strain evidence="2">CCFEE 5312</strain>
    </source>
</reference>
<name>A0AAJ0GFA7_9PEZI</name>
<feature type="compositionally biased region" description="Polar residues" evidence="1">
    <location>
        <begin position="750"/>
        <end position="764"/>
    </location>
</feature>